<feature type="region of interest" description="Disordered" evidence="1">
    <location>
        <begin position="73"/>
        <end position="94"/>
    </location>
</feature>
<comment type="caution">
    <text evidence="2">The sequence shown here is derived from an EMBL/GenBank/DDBJ whole genome shotgun (WGS) entry which is preliminary data.</text>
</comment>
<protein>
    <submittedName>
        <fullName evidence="2">Uncharacterized protein</fullName>
    </submittedName>
</protein>
<evidence type="ECO:0000313" key="2">
    <source>
        <dbReference type="EMBL" id="GBM08469.1"/>
    </source>
</evidence>
<dbReference type="EMBL" id="BGPR01000257">
    <property type="protein sequence ID" value="GBM08469.1"/>
    <property type="molecule type" value="Genomic_DNA"/>
</dbReference>
<sequence length="94" mass="10486">MLVSLMGLDFLSPVGQFFDDPLASLGVIAGLNSIRPTVPTTHTRFTKACRKYTSSVNPLPLISEYLYYRHCSGTSEPPHKPSSNNDSLRSHYER</sequence>
<name>A0A4Y2CWL6_ARAVE</name>
<accession>A0A4Y2CWL6</accession>
<keyword evidence="3" id="KW-1185">Reference proteome</keyword>
<reference evidence="2 3" key="1">
    <citation type="journal article" date="2019" name="Sci. Rep.">
        <title>Orb-weaving spider Araneus ventricosus genome elucidates the spidroin gene catalogue.</title>
        <authorList>
            <person name="Kono N."/>
            <person name="Nakamura H."/>
            <person name="Ohtoshi R."/>
            <person name="Moran D.A.P."/>
            <person name="Shinohara A."/>
            <person name="Yoshida Y."/>
            <person name="Fujiwara M."/>
            <person name="Mori M."/>
            <person name="Tomita M."/>
            <person name="Arakawa K."/>
        </authorList>
    </citation>
    <scope>NUCLEOTIDE SEQUENCE [LARGE SCALE GENOMIC DNA]</scope>
</reference>
<organism evidence="2 3">
    <name type="scientific">Araneus ventricosus</name>
    <name type="common">Orbweaver spider</name>
    <name type="synonym">Epeira ventricosa</name>
    <dbReference type="NCBI Taxonomy" id="182803"/>
    <lineage>
        <taxon>Eukaryota</taxon>
        <taxon>Metazoa</taxon>
        <taxon>Ecdysozoa</taxon>
        <taxon>Arthropoda</taxon>
        <taxon>Chelicerata</taxon>
        <taxon>Arachnida</taxon>
        <taxon>Araneae</taxon>
        <taxon>Araneomorphae</taxon>
        <taxon>Entelegynae</taxon>
        <taxon>Araneoidea</taxon>
        <taxon>Araneidae</taxon>
        <taxon>Araneus</taxon>
    </lineage>
</organism>
<gene>
    <name evidence="2" type="ORF">AVEN_267730_1</name>
</gene>
<dbReference type="AlphaFoldDB" id="A0A4Y2CWL6"/>
<proteinExistence type="predicted"/>
<dbReference type="Proteomes" id="UP000499080">
    <property type="component" value="Unassembled WGS sequence"/>
</dbReference>
<evidence type="ECO:0000256" key="1">
    <source>
        <dbReference type="SAM" id="MobiDB-lite"/>
    </source>
</evidence>
<evidence type="ECO:0000313" key="3">
    <source>
        <dbReference type="Proteomes" id="UP000499080"/>
    </source>
</evidence>